<keyword evidence="9" id="KW-0282">Flagellum</keyword>
<dbReference type="STRING" id="153496.A0U89_13170"/>
<dbReference type="SUPFAM" id="SSF64518">
    <property type="entry name" value="Phase 1 flagellin"/>
    <property type="match status" value="1"/>
</dbReference>
<reference evidence="9 10" key="1">
    <citation type="journal article" date="2016" name="Microb. Cell Fact.">
        <title>Dissection of exopolysaccharide biosynthesis in Kozakia baliensis.</title>
        <authorList>
            <person name="Brandt J.U."/>
            <person name="Jakob F."/>
            <person name="Behr J."/>
            <person name="Geissler A.J."/>
            <person name="Vogel R.F."/>
        </authorList>
    </citation>
    <scope>NUCLEOTIDE SEQUENCE [LARGE SCALE GENOMIC DNA]</scope>
    <source>
        <strain evidence="9 10">DSM 14400</strain>
    </source>
</reference>
<feature type="domain" description="Flagellar hook-associated protein FlgK helical" evidence="8">
    <location>
        <begin position="105"/>
        <end position="333"/>
    </location>
</feature>
<keyword evidence="9" id="KW-0966">Cell projection</keyword>
<keyword evidence="6" id="KW-0975">Bacterial flagellum</keyword>
<evidence type="ECO:0000259" key="7">
    <source>
        <dbReference type="Pfam" id="PF06429"/>
    </source>
</evidence>
<dbReference type="Pfam" id="PF22638">
    <property type="entry name" value="FlgK_D1"/>
    <property type="match status" value="1"/>
</dbReference>
<dbReference type="AlphaFoldDB" id="A0A1D8UWD7"/>
<evidence type="ECO:0000256" key="6">
    <source>
        <dbReference type="ARBA" id="ARBA00023143"/>
    </source>
</evidence>
<evidence type="ECO:0000256" key="5">
    <source>
        <dbReference type="ARBA" id="ARBA00022525"/>
    </source>
</evidence>
<dbReference type="InterPro" id="IPR010930">
    <property type="entry name" value="Flg_bb/hook_C_dom"/>
</dbReference>
<evidence type="ECO:0000256" key="4">
    <source>
        <dbReference type="ARBA" id="ARBA00016244"/>
    </source>
</evidence>
<dbReference type="GO" id="GO:0005198">
    <property type="term" value="F:structural molecule activity"/>
    <property type="evidence" value="ECO:0007669"/>
    <property type="project" value="InterPro"/>
</dbReference>
<name>A0A1D8UWD7_9PROT</name>
<dbReference type="InterPro" id="IPR002371">
    <property type="entry name" value="FlgK"/>
</dbReference>
<dbReference type="EMBL" id="CP014674">
    <property type="protein sequence ID" value="AOX17916.1"/>
    <property type="molecule type" value="Genomic_DNA"/>
</dbReference>
<proteinExistence type="inferred from homology"/>
<evidence type="ECO:0000313" key="10">
    <source>
        <dbReference type="Proteomes" id="UP000179145"/>
    </source>
</evidence>
<dbReference type="PANTHER" id="PTHR30033:SF1">
    <property type="entry name" value="FLAGELLAR HOOK-ASSOCIATED PROTEIN 1"/>
    <property type="match status" value="1"/>
</dbReference>
<dbReference type="eggNOG" id="COG1256">
    <property type="taxonomic scope" value="Bacteria"/>
</dbReference>
<evidence type="ECO:0000256" key="3">
    <source>
        <dbReference type="ARBA" id="ARBA00009677"/>
    </source>
</evidence>
<dbReference type="GO" id="GO:0005576">
    <property type="term" value="C:extracellular region"/>
    <property type="evidence" value="ECO:0007669"/>
    <property type="project" value="UniProtKB-SubCell"/>
</dbReference>
<dbReference type="InterPro" id="IPR053927">
    <property type="entry name" value="FlgK_helical"/>
</dbReference>
<evidence type="ECO:0000256" key="2">
    <source>
        <dbReference type="ARBA" id="ARBA00004613"/>
    </source>
</evidence>
<dbReference type="GO" id="GO:0044780">
    <property type="term" value="P:bacterial-type flagellum assembly"/>
    <property type="evidence" value="ECO:0007669"/>
    <property type="project" value="InterPro"/>
</dbReference>
<dbReference type="Pfam" id="PF06429">
    <property type="entry name" value="Flg_bbr_C"/>
    <property type="match status" value="1"/>
</dbReference>
<keyword evidence="9" id="KW-0969">Cilium</keyword>
<evidence type="ECO:0000256" key="1">
    <source>
        <dbReference type="ARBA" id="ARBA00004365"/>
    </source>
</evidence>
<protein>
    <recommendedName>
        <fullName evidence="4">Flagellar hook-associated protein 1</fullName>
    </recommendedName>
</protein>
<keyword evidence="5" id="KW-0964">Secreted</keyword>
<accession>A0A1D8UWD7</accession>
<sequence>MSLSASLSIATSGLNVTQYALSVASQNVANAGTSGYVAETANVRSRDTNGVGSGVSAGPTTLAGNEALQNAVWTQNATTSALSAQNSALSAITSLQGSTSADSGSSGTLSDQLGNVQSALVSLTSMPGNSAAQTTVVANAGNLATTIHNLASGYQTQRQNAQDAVVSSVSSINTNLTTIGALSTQIMKLQVQGLSTADLENQRNTAVSDLSGQLSIKTQISANGDMMVRTSGGLVLPTHNTADQVSDAWPLQTSEATVTAANAYPGTDSSNSLPGITLGNHDVTSQMQGGTLGGNIALRDSILPKMQAQLDSFSYSLATRFQAQGMDLFAGSGGKIPPSSANRTTPNGIVGFAQDIQVNSTISANPAQLVGNAKADTTIVRNVLNNGFGATDPANQSNNGLGINGNLSISYDGSQGLVALATSLTSDQANIANSVSSNLSVAQTTQTSLGSKLSSATGVSVDNEMSNIVALQNAYTANAKVVSAVRSMFQALLDAV</sequence>
<gene>
    <name evidence="9" type="ORF">A0U89_13170</name>
</gene>
<feature type="domain" description="Flagellar basal-body/hook protein C-terminal" evidence="7">
    <location>
        <begin position="456"/>
        <end position="494"/>
    </location>
</feature>
<comment type="subcellular location">
    <subcellularLocation>
        <location evidence="1">Bacterial flagellum</location>
    </subcellularLocation>
    <subcellularLocation>
        <location evidence="2">Secreted</location>
    </subcellularLocation>
</comment>
<dbReference type="RefSeq" id="WP_070403435.1">
    <property type="nucleotide sequence ID" value="NZ_BJVW01000005.1"/>
</dbReference>
<dbReference type="NCBIfam" id="TIGR02492">
    <property type="entry name" value="flgK_ends"/>
    <property type="match status" value="1"/>
</dbReference>
<dbReference type="PANTHER" id="PTHR30033">
    <property type="entry name" value="FLAGELLAR HOOK-ASSOCIATED PROTEIN 1"/>
    <property type="match status" value="1"/>
</dbReference>
<dbReference type="KEGG" id="kba:A0U89_13170"/>
<organism evidence="9 10">
    <name type="scientific">Kozakia baliensis</name>
    <dbReference type="NCBI Taxonomy" id="153496"/>
    <lineage>
        <taxon>Bacteria</taxon>
        <taxon>Pseudomonadati</taxon>
        <taxon>Pseudomonadota</taxon>
        <taxon>Alphaproteobacteria</taxon>
        <taxon>Acetobacterales</taxon>
        <taxon>Acetobacteraceae</taxon>
        <taxon>Kozakia</taxon>
    </lineage>
</organism>
<evidence type="ECO:0000313" key="9">
    <source>
        <dbReference type="EMBL" id="AOX17916.1"/>
    </source>
</evidence>
<dbReference type="OrthoDB" id="7181295at2"/>
<evidence type="ECO:0000259" key="8">
    <source>
        <dbReference type="Pfam" id="PF22638"/>
    </source>
</evidence>
<dbReference type="Proteomes" id="UP000179145">
    <property type="component" value="Chromosome"/>
</dbReference>
<keyword evidence="10" id="KW-1185">Reference proteome</keyword>
<comment type="similarity">
    <text evidence="3">Belongs to the flagella basal body rod proteins family.</text>
</comment>
<dbReference type="GO" id="GO:0009424">
    <property type="term" value="C:bacterial-type flagellum hook"/>
    <property type="evidence" value="ECO:0007669"/>
    <property type="project" value="InterPro"/>
</dbReference>